<dbReference type="Proteomes" id="UP000003107">
    <property type="component" value="Unassembled WGS sequence"/>
</dbReference>
<dbReference type="GO" id="GO:0046677">
    <property type="term" value="P:response to antibiotic"/>
    <property type="evidence" value="ECO:0007669"/>
    <property type="project" value="UniProtKB-KW"/>
</dbReference>
<keyword evidence="6" id="KW-1185">Reference proteome</keyword>
<evidence type="ECO:0000256" key="4">
    <source>
        <dbReference type="ARBA" id="ARBA00023251"/>
    </source>
</evidence>
<dbReference type="eggNOG" id="COG0790">
    <property type="taxonomic scope" value="Bacteria"/>
</dbReference>
<dbReference type="EMBL" id="ACVQ01000022">
    <property type="protein sequence ID" value="EET79321.1"/>
    <property type="molecule type" value="Genomic_DNA"/>
</dbReference>
<name>C6RGW5_9BACT</name>
<organism evidence="5 6">
    <name type="scientific">Campylobacter showae RM3277</name>
    <dbReference type="NCBI Taxonomy" id="553219"/>
    <lineage>
        <taxon>Bacteria</taxon>
        <taxon>Pseudomonadati</taxon>
        <taxon>Campylobacterota</taxon>
        <taxon>Epsilonproteobacteria</taxon>
        <taxon>Campylobacterales</taxon>
        <taxon>Campylobacteraceae</taxon>
        <taxon>Campylobacter</taxon>
    </lineage>
</organism>
<dbReference type="Gene3D" id="1.25.40.10">
    <property type="entry name" value="Tetratricopeptide repeat domain"/>
    <property type="match status" value="1"/>
</dbReference>
<dbReference type="AlphaFoldDB" id="C6RGW5"/>
<reference evidence="5 6" key="1">
    <citation type="submission" date="2009-07" db="EMBL/GenBank/DDBJ databases">
        <authorList>
            <person name="Madupu R."/>
            <person name="Sebastian Y."/>
            <person name="Durkin A.S."/>
            <person name="Torralba M."/>
            <person name="Methe B."/>
            <person name="Sutton G.G."/>
            <person name="Strausberg R.L."/>
            <person name="Nelson K.E."/>
        </authorList>
    </citation>
    <scope>NUCLEOTIDE SEQUENCE [LARGE SCALE GENOMIC DNA]</scope>
    <source>
        <strain evidence="5 6">RM3277</strain>
    </source>
</reference>
<gene>
    <name evidence="5" type="ORF">CAMSH0001_1599</name>
</gene>
<keyword evidence="4" id="KW-0046">Antibiotic resistance</keyword>
<sequence>MGCASLGVLYEYGQGVRQNFPTAKEYYGKACDLGLQLGCDNYRELNEKGY</sequence>
<accession>C6RGW5</accession>
<keyword evidence="3" id="KW-1015">Disulfide bond</keyword>
<proteinExistence type="predicted"/>
<dbReference type="InterPro" id="IPR006597">
    <property type="entry name" value="Sel1-like"/>
</dbReference>
<evidence type="ECO:0000256" key="1">
    <source>
        <dbReference type="ARBA" id="ARBA00001526"/>
    </source>
</evidence>
<dbReference type="Pfam" id="PF08238">
    <property type="entry name" value="Sel1"/>
    <property type="match status" value="1"/>
</dbReference>
<evidence type="ECO:0000313" key="6">
    <source>
        <dbReference type="Proteomes" id="UP000003107"/>
    </source>
</evidence>
<dbReference type="SMART" id="SM00671">
    <property type="entry name" value="SEL1"/>
    <property type="match status" value="1"/>
</dbReference>
<comment type="catalytic activity">
    <reaction evidence="1">
        <text>a beta-lactam + H2O = a substituted beta-amino acid</text>
        <dbReference type="Rhea" id="RHEA:20401"/>
        <dbReference type="ChEBI" id="CHEBI:15377"/>
        <dbReference type="ChEBI" id="CHEBI:35627"/>
        <dbReference type="ChEBI" id="CHEBI:140347"/>
        <dbReference type="EC" id="3.5.2.6"/>
    </reaction>
</comment>
<evidence type="ECO:0000256" key="2">
    <source>
        <dbReference type="ARBA" id="ARBA00012865"/>
    </source>
</evidence>
<dbReference type="SUPFAM" id="SSF81901">
    <property type="entry name" value="HCP-like"/>
    <property type="match status" value="1"/>
</dbReference>
<protein>
    <recommendedName>
        <fullName evidence="2">beta-lactamase</fullName>
        <ecNumber evidence="2">3.5.2.6</ecNumber>
    </recommendedName>
</protein>
<dbReference type="InterPro" id="IPR011990">
    <property type="entry name" value="TPR-like_helical_dom_sf"/>
</dbReference>
<dbReference type="GO" id="GO:0008800">
    <property type="term" value="F:beta-lactamase activity"/>
    <property type="evidence" value="ECO:0007669"/>
    <property type="project" value="UniProtKB-EC"/>
</dbReference>
<comment type="caution">
    <text evidence="5">The sequence shown here is derived from an EMBL/GenBank/DDBJ whole genome shotgun (WGS) entry which is preliminary data.</text>
</comment>
<evidence type="ECO:0000256" key="3">
    <source>
        <dbReference type="ARBA" id="ARBA00023157"/>
    </source>
</evidence>
<evidence type="ECO:0000313" key="5">
    <source>
        <dbReference type="EMBL" id="EET79321.1"/>
    </source>
</evidence>
<dbReference type="EC" id="3.5.2.6" evidence="2"/>